<accession>A0A545SY59</accession>
<dbReference type="InterPro" id="IPR010836">
    <property type="entry name" value="SapC"/>
</dbReference>
<evidence type="ECO:0000313" key="1">
    <source>
        <dbReference type="EMBL" id="TQV69904.1"/>
    </source>
</evidence>
<dbReference type="Pfam" id="PF07277">
    <property type="entry name" value="SapC"/>
    <property type="match status" value="1"/>
</dbReference>
<dbReference type="AlphaFoldDB" id="A0A545SY59"/>
<organism evidence="1 2">
    <name type="scientific">Exilibacterium tricleocarpae</name>
    <dbReference type="NCBI Taxonomy" id="2591008"/>
    <lineage>
        <taxon>Bacteria</taxon>
        <taxon>Pseudomonadati</taxon>
        <taxon>Pseudomonadota</taxon>
        <taxon>Gammaproteobacteria</taxon>
        <taxon>Cellvibrionales</taxon>
        <taxon>Cellvibrionaceae</taxon>
        <taxon>Exilibacterium</taxon>
    </lineage>
</organism>
<dbReference type="EMBL" id="VHSG01000026">
    <property type="protein sequence ID" value="TQV69904.1"/>
    <property type="molecule type" value="Genomic_DNA"/>
</dbReference>
<name>A0A545SY59_9GAMM</name>
<gene>
    <name evidence="1" type="ORF">FKG94_22385</name>
</gene>
<dbReference type="Proteomes" id="UP000319732">
    <property type="component" value="Unassembled WGS sequence"/>
</dbReference>
<comment type="caution">
    <text evidence="1">The sequence shown here is derived from an EMBL/GenBank/DDBJ whole genome shotgun (WGS) entry which is preliminary data.</text>
</comment>
<proteinExistence type="predicted"/>
<dbReference type="RefSeq" id="WP_142929182.1">
    <property type="nucleotide sequence ID" value="NZ_ML660104.1"/>
</dbReference>
<evidence type="ECO:0000313" key="2">
    <source>
        <dbReference type="Proteomes" id="UP000319732"/>
    </source>
</evidence>
<reference evidence="1 2" key="1">
    <citation type="submission" date="2019-06" db="EMBL/GenBank/DDBJ databases">
        <title>Whole genome sequence for Cellvibrionaceae sp. R142.</title>
        <authorList>
            <person name="Wang G."/>
        </authorList>
    </citation>
    <scope>NUCLEOTIDE SEQUENCE [LARGE SCALE GENOMIC DNA]</scope>
    <source>
        <strain evidence="1 2">R142</strain>
    </source>
</reference>
<dbReference type="OrthoDB" id="9806524at2"/>
<keyword evidence="2" id="KW-1185">Reference proteome</keyword>
<sequence length="255" mass="28609">MAELVELTSGKHGKLKVVDNCAVAFAARQHVMNLRVAEIGKAVSSFPVFFTKNTRTGDWALSAVTSFEQGVNLFVENDKWTATYQPTGIQTYPLFLMRSPKDKNGYTVGIDATSQAFSEQQGEALFDDRGKASLYLSRVTVLLEADIKNDIQTYQFMQKLEELNLFKSIDIQVHYEDGSVQTLKGLHTLDEDKLQSLQNEQLSELNKTGYLIPMHAVLISIYQLNALIKKHNVVERFTKVKKIKLELTKDAATGA</sequence>
<protein>
    <submittedName>
        <fullName evidence="1">SapC family protein</fullName>
    </submittedName>
</protein>